<evidence type="ECO:0000256" key="2">
    <source>
        <dbReference type="ARBA" id="ARBA00022840"/>
    </source>
</evidence>
<keyword evidence="2" id="KW-0067">ATP-binding</keyword>
<evidence type="ECO:0000313" key="5">
    <source>
        <dbReference type="Proteomes" id="UP001497514"/>
    </source>
</evidence>
<keyword evidence="4" id="KW-0540">Nuclease</keyword>
<dbReference type="InterPro" id="IPR050534">
    <property type="entry name" value="Coronavir_polyprotein_1ab"/>
</dbReference>
<dbReference type="PANTHER" id="PTHR43788">
    <property type="entry name" value="DNA2/NAM7 HELICASE FAMILY MEMBER"/>
    <property type="match status" value="1"/>
</dbReference>
<dbReference type="Proteomes" id="UP001497514">
    <property type="component" value="Chromosome"/>
</dbReference>
<dbReference type="CDD" id="cd18809">
    <property type="entry name" value="SF1_C_RecD"/>
    <property type="match status" value="1"/>
</dbReference>
<evidence type="ECO:0000259" key="3">
    <source>
        <dbReference type="SMART" id="SM00382"/>
    </source>
</evidence>
<evidence type="ECO:0000256" key="1">
    <source>
        <dbReference type="ARBA" id="ARBA00022741"/>
    </source>
</evidence>
<dbReference type="SMART" id="SM00382">
    <property type="entry name" value="AAA"/>
    <property type="match status" value="1"/>
</dbReference>
<evidence type="ECO:0000313" key="4">
    <source>
        <dbReference type="EMBL" id="CAL2081272.1"/>
    </source>
</evidence>
<dbReference type="GO" id="GO:0004519">
    <property type="term" value="F:endonuclease activity"/>
    <property type="evidence" value="ECO:0007669"/>
    <property type="project" value="UniProtKB-KW"/>
</dbReference>
<name>A0ABP1EJ23_9FLAO</name>
<dbReference type="Pfam" id="PF13604">
    <property type="entry name" value="AAA_30"/>
    <property type="match status" value="1"/>
</dbReference>
<dbReference type="RefSeq" id="WP_101903761.1">
    <property type="nucleotide sequence ID" value="NZ_JBFKZT010000009.1"/>
</dbReference>
<protein>
    <submittedName>
        <fullName evidence="4">ATP-dependent endonuclease</fullName>
    </submittedName>
</protein>
<dbReference type="InterPro" id="IPR003593">
    <property type="entry name" value="AAA+_ATPase"/>
</dbReference>
<dbReference type="Gene3D" id="3.40.50.300">
    <property type="entry name" value="P-loop containing nucleotide triphosphate hydrolases"/>
    <property type="match status" value="3"/>
</dbReference>
<keyword evidence="5" id="KW-1185">Reference proteome</keyword>
<accession>A0ABP1EJ23</accession>
<dbReference type="EMBL" id="OZ038524">
    <property type="protein sequence ID" value="CAL2081272.1"/>
    <property type="molecule type" value="Genomic_DNA"/>
</dbReference>
<dbReference type="InterPro" id="IPR027785">
    <property type="entry name" value="UvrD-like_helicase_C"/>
</dbReference>
<proteinExistence type="predicted"/>
<dbReference type="InterPro" id="IPR027417">
    <property type="entry name" value="P-loop_NTPase"/>
</dbReference>
<keyword evidence="1" id="KW-0547">Nucleotide-binding</keyword>
<gene>
    <name evidence="4" type="ORF">TD3509T_1148</name>
</gene>
<dbReference type="CDD" id="cd17933">
    <property type="entry name" value="DEXSc_RecD-like"/>
    <property type="match status" value="1"/>
</dbReference>
<reference evidence="4 5" key="1">
    <citation type="submission" date="2024-05" db="EMBL/GenBank/DDBJ databases">
        <authorList>
            <person name="Duchaud E."/>
        </authorList>
    </citation>
    <scope>NUCLEOTIDE SEQUENCE [LARGE SCALE GENOMIC DNA]</scope>
    <source>
        <strain evidence="4">Ena-SAMPLE-TAB-13-05-2024-13:56:06:370-140309</strain>
    </source>
</reference>
<dbReference type="SUPFAM" id="SSF52540">
    <property type="entry name" value="P-loop containing nucleoside triphosphate hydrolases"/>
    <property type="match status" value="1"/>
</dbReference>
<keyword evidence="4" id="KW-0378">Hydrolase</keyword>
<sequence>MITLASKFYEEVIKSFPYKPTLKQDLLLNKLADFIFDTNNNALFLLKGYAGTGKTTIISSVVNNLEKANKKAVLLAPTGRAAKVISGYSKKKAFTIHKKIYFSKKQGAGTMSFVKQPNKHINTIFIVDEASMISDAQQNSKMFENGSLLDDLISYVYSGKNCKLVFIGDTAQLPPVKLTISPALDADKLSYSFDKNVVEIELDEVVRQQQNSGILANATDLRMLIQYSTTDFQFDVKYPDIIRLEDSYDIQDAITSAYDGNVGVEDTAFIVRSNKRANQYNNQIRREIRGQENEISTGDYVMVVKNNYFWLKESSSAGFIANGDICEVMRINSIKELYGFKFAEVEVRMIDYPDIPNFETVLLLDTLSSENPSLTYAESNKLYEAVKEDFADQTKYKQFMEVKKNKYFNALQVKFSYAMTCHKSQGGQWDTVFIEQPYLPEGPSVEYLRWLYTAVTRAQNKLYLIGFKDDYFL</sequence>
<feature type="domain" description="AAA+ ATPase" evidence="3">
    <location>
        <begin position="40"/>
        <end position="240"/>
    </location>
</feature>
<dbReference type="PANTHER" id="PTHR43788:SF6">
    <property type="entry name" value="DNA HELICASE B"/>
    <property type="match status" value="1"/>
</dbReference>
<dbReference type="Gene3D" id="2.30.30.940">
    <property type="match status" value="1"/>
</dbReference>
<organism evidence="4 5">
    <name type="scientific">Tenacibaculum dicentrarchi</name>
    <dbReference type="NCBI Taxonomy" id="669041"/>
    <lineage>
        <taxon>Bacteria</taxon>
        <taxon>Pseudomonadati</taxon>
        <taxon>Bacteroidota</taxon>
        <taxon>Flavobacteriia</taxon>
        <taxon>Flavobacteriales</taxon>
        <taxon>Flavobacteriaceae</taxon>
        <taxon>Tenacibaculum</taxon>
    </lineage>
</organism>
<keyword evidence="4" id="KW-0255">Endonuclease</keyword>
<dbReference type="Pfam" id="PF13538">
    <property type="entry name" value="UvrD_C_2"/>
    <property type="match status" value="1"/>
</dbReference>